<keyword evidence="4" id="KW-1185">Reference proteome</keyword>
<feature type="transmembrane region" description="Helical" evidence="2">
    <location>
        <begin position="238"/>
        <end position="259"/>
    </location>
</feature>
<feature type="region of interest" description="Disordered" evidence="1">
    <location>
        <begin position="165"/>
        <end position="185"/>
    </location>
</feature>
<feature type="region of interest" description="Disordered" evidence="1">
    <location>
        <begin position="490"/>
        <end position="617"/>
    </location>
</feature>
<feature type="compositionally biased region" description="Basic and acidic residues" evidence="1">
    <location>
        <begin position="505"/>
        <end position="520"/>
    </location>
</feature>
<evidence type="ECO:0000313" key="4">
    <source>
        <dbReference type="Proteomes" id="UP000579605"/>
    </source>
</evidence>
<comment type="caution">
    <text evidence="3">The sequence shown here is derived from an EMBL/GenBank/DDBJ whole genome shotgun (WGS) entry which is preliminary data.</text>
</comment>
<gene>
    <name evidence="3" type="ORF">F4554_001364</name>
</gene>
<sequence length="617" mass="65302">MRDDDNASALTSFVLDALRRHLALLVVLGVVCGAAGAGVALRKGLHYTAGASILLSPLQGNPYTTDGRGDQLVNLQTEAQLVSTNGVASDVLHRLHLSLSVEEIRTHVVVENPTNTQVLKVSYTAGSAPDAVRGAQAFADSYLAYRERRANSVINSQLSKIRQQQSKTQRSLNEVNDEMGRSDTTDSRRAYLAERLSSLASQLASLETETSTLTASDQWPGQVISSAALDTGTGYRDAIVLGGAGVVVGLLLGVALALLRTRVDLRLHHPYDVEHLGIQLLGLVGSGRRMRLRRSTTDPIDLSEPYRALRTSVITGTDAPPVTLTVTGMSDGIGAGPEAAGLAVGLARAGFGVVVVDTTGEVSRLLVGSGSQLPGLSELLAGIVDLTELLVQPEDNLAVLPLGYPARQTMDQLLSEPMRATLARLREWYDYVVLCGPPAAGADGQALASLADGVVLVGAVGVTTRTELMVATAALEHVHAVLLGAVMVEGVSPGRSGGGHSRRAERREERRERRARDRRPTHGQAPRPRSSEYPQAAEGPGAGVARARPLPRKGTADAPPLIDTTRRRRITPSNSYPEDTRPGAAPPAGANPTNGDHWSSDPTADTTIREPLDRPLT</sequence>
<reference evidence="3 4" key="1">
    <citation type="submission" date="2020-07" db="EMBL/GenBank/DDBJ databases">
        <title>Sequencing the genomes of 1000 actinobacteria strains.</title>
        <authorList>
            <person name="Klenk H.-P."/>
        </authorList>
    </citation>
    <scope>NUCLEOTIDE SEQUENCE [LARGE SCALE GENOMIC DNA]</scope>
    <source>
        <strain evidence="3 4">DSM 18448</strain>
    </source>
</reference>
<feature type="compositionally biased region" description="Low complexity" evidence="1">
    <location>
        <begin position="582"/>
        <end position="595"/>
    </location>
</feature>
<feature type="compositionally biased region" description="Basic and acidic residues" evidence="1">
    <location>
        <begin position="607"/>
        <end position="617"/>
    </location>
</feature>
<dbReference type="SUPFAM" id="SSF52540">
    <property type="entry name" value="P-loop containing nucleoside triphosphate hydrolases"/>
    <property type="match status" value="1"/>
</dbReference>
<accession>A0A852ZK40</accession>
<dbReference type="Proteomes" id="UP000579605">
    <property type="component" value="Unassembled WGS sequence"/>
</dbReference>
<dbReference type="PANTHER" id="PTHR32309">
    <property type="entry name" value="TYROSINE-PROTEIN KINASE"/>
    <property type="match status" value="1"/>
</dbReference>
<dbReference type="PANTHER" id="PTHR32309:SF13">
    <property type="entry name" value="FERRIC ENTEROBACTIN TRANSPORT PROTEIN FEPE"/>
    <property type="match status" value="1"/>
</dbReference>
<keyword evidence="2" id="KW-1133">Transmembrane helix</keyword>
<protein>
    <submittedName>
        <fullName evidence="3">Capsular polysaccharide biosynthesis protein/Mrp family chromosome partitioning ATPase</fullName>
    </submittedName>
</protein>
<proteinExistence type="predicted"/>
<dbReference type="RefSeq" id="WP_179786582.1">
    <property type="nucleotide sequence ID" value="NZ_BAAARR010000003.1"/>
</dbReference>
<dbReference type="Gene3D" id="3.40.50.300">
    <property type="entry name" value="P-loop containing nucleotide triphosphate hydrolases"/>
    <property type="match status" value="1"/>
</dbReference>
<organism evidence="3 4">
    <name type="scientific">Actinopolymorpha rutila</name>
    <dbReference type="NCBI Taxonomy" id="446787"/>
    <lineage>
        <taxon>Bacteria</taxon>
        <taxon>Bacillati</taxon>
        <taxon>Actinomycetota</taxon>
        <taxon>Actinomycetes</taxon>
        <taxon>Propionibacteriales</taxon>
        <taxon>Actinopolymorphaceae</taxon>
        <taxon>Actinopolymorpha</taxon>
    </lineage>
</organism>
<feature type="transmembrane region" description="Helical" evidence="2">
    <location>
        <begin position="22"/>
        <end position="41"/>
    </location>
</feature>
<keyword evidence="2" id="KW-0812">Transmembrane</keyword>
<dbReference type="GO" id="GO:0004713">
    <property type="term" value="F:protein tyrosine kinase activity"/>
    <property type="evidence" value="ECO:0007669"/>
    <property type="project" value="TreeGrafter"/>
</dbReference>
<evidence type="ECO:0000256" key="1">
    <source>
        <dbReference type="SAM" id="MobiDB-lite"/>
    </source>
</evidence>
<name>A0A852ZK40_9ACTN</name>
<feature type="compositionally biased region" description="Polar residues" evidence="1">
    <location>
        <begin position="165"/>
        <end position="174"/>
    </location>
</feature>
<dbReference type="AlphaFoldDB" id="A0A852ZK40"/>
<dbReference type="EMBL" id="JACBZH010000001">
    <property type="protein sequence ID" value="NYH88726.1"/>
    <property type="molecule type" value="Genomic_DNA"/>
</dbReference>
<evidence type="ECO:0000256" key="2">
    <source>
        <dbReference type="SAM" id="Phobius"/>
    </source>
</evidence>
<dbReference type="InterPro" id="IPR027417">
    <property type="entry name" value="P-loop_NTPase"/>
</dbReference>
<evidence type="ECO:0000313" key="3">
    <source>
        <dbReference type="EMBL" id="NYH88726.1"/>
    </source>
</evidence>
<dbReference type="InterPro" id="IPR050445">
    <property type="entry name" value="Bact_polysacc_biosynth/exp"/>
</dbReference>
<dbReference type="GO" id="GO:0005886">
    <property type="term" value="C:plasma membrane"/>
    <property type="evidence" value="ECO:0007669"/>
    <property type="project" value="TreeGrafter"/>
</dbReference>
<feature type="compositionally biased region" description="Polar residues" evidence="1">
    <location>
        <begin position="596"/>
        <end position="606"/>
    </location>
</feature>
<keyword evidence="2" id="KW-0472">Membrane</keyword>